<feature type="domain" description="Peptidase S9 prolyl oligopeptidase catalytic" evidence="2">
    <location>
        <begin position="545"/>
        <end position="757"/>
    </location>
</feature>
<dbReference type="EMBL" id="JPIU01000049">
    <property type="protein sequence ID" value="KIO42910.1"/>
    <property type="molecule type" value="Genomic_DNA"/>
</dbReference>
<dbReference type="InterPro" id="IPR050278">
    <property type="entry name" value="Serine_Prot_S9B/DPPIV"/>
</dbReference>
<dbReference type="RefSeq" id="WP_041502783.1">
    <property type="nucleotide sequence ID" value="NZ_JPIT01000016.1"/>
</dbReference>
<dbReference type="GO" id="GO:0006508">
    <property type="term" value="P:proteolysis"/>
    <property type="evidence" value="ECO:0007669"/>
    <property type="project" value="InterPro"/>
</dbReference>
<feature type="domain" description="Dipeptidylpeptidase IV N-terminal" evidence="3">
    <location>
        <begin position="126"/>
        <end position="456"/>
    </location>
</feature>
<keyword evidence="1" id="KW-0732">Signal</keyword>
<accession>A0A0C3R245</accession>
<dbReference type="SUPFAM" id="SSF82171">
    <property type="entry name" value="DPP6 N-terminal domain-like"/>
    <property type="match status" value="1"/>
</dbReference>
<dbReference type="EMBL" id="JPIT01000016">
    <property type="protein sequence ID" value="KIO46163.1"/>
    <property type="molecule type" value="Genomic_DNA"/>
</dbReference>
<reference evidence="5 6" key="2">
    <citation type="submission" date="2014-07" db="EMBL/GenBank/DDBJ databases">
        <title>Porphyromonadaceae bacterium OUH 334697 = ATCC BAA-2682 = DSM 28341 draft genome.</title>
        <authorList>
            <person name="Sydenham T.V."/>
            <person name="Hasman H."/>
            <person name="Justesen U.S."/>
        </authorList>
    </citation>
    <scope>NUCLEOTIDE SEQUENCE [LARGE SCALE GENOMIC DNA]</scope>
    <source>
        <strain evidence="5 6">OUH 334697</strain>
    </source>
</reference>
<dbReference type="PANTHER" id="PTHR11731:SF193">
    <property type="entry name" value="DIPEPTIDYL PEPTIDASE 9"/>
    <property type="match status" value="1"/>
</dbReference>
<evidence type="ECO:0000313" key="4">
    <source>
        <dbReference type="EMBL" id="KIO42910.1"/>
    </source>
</evidence>
<dbReference type="Gene3D" id="2.140.10.30">
    <property type="entry name" value="Dipeptidylpeptidase IV, N-terminal domain"/>
    <property type="match status" value="1"/>
</dbReference>
<dbReference type="Proteomes" id="UP000031937">
    <property type="component" value="Unassembled WGS sequence"/>
</dbReference>
<dbReference type="Pfam" id="PF00930">
    <property type="entry name" value="DPPIV_N"/>
    <property type="match status" value="1"/>
</dbReference>
<dbReference type="GO" id="GO:0008236">
    <property type="term" value="F:serine-type peptidase activity"/>
    <property type="evidence" value="ECO:0007669"/>
    <property type="project" value="InterPro"/>
</dbReference>
<dbReference type="PANTHER" id="PTHR11731">
    <property type="entry name" value="PROTEASE FAMILY S9B,C DIPEPTIDYL-PEPTIDASE IV-RELATED"/>
    <property type="match status" value="1"/>
</dbReference>
<dbReference type="SUPFAM" id="SSF53474">
    <property type="entry name" value="alpha/beta-Hydrolases"/>
    <property type="match status" value="1"/>
</dbReference>
<dbReference type="Pfam" id="PF00326">
    <property type="entry name" value="Peptidase_S9"/>
    <property type="match status" value="1"/>
</dbReference>
<dbReference type="AlphaFoldDB" id="A0A0C3R245"/>
<feature type="signal peptide" evidence="1">
    <location>
        <begin position="1"/>
        <end position="19"/>
    </location>
</feature>
<sequence>MRYILFYILLLGFVLGATAQQKANYKLAEKFNKRAMTGVSEMSMAIHPEFIHKSDRFWYSFTTEEGKKYYLVDPAKKDKKPLFDHERLFAQLSKETRKAYNPKDFSLQDIEFAQDEKSFTFEFDEAKYRYTFKTASVEKIDTIKPWSGYASWMKYSPDSCYILYARNHNLYVMGNKAKGKDTTAIQLTFDAEKDYTFAKEFADSDTEVETIASWMKDSKKVYAVREDARKVEELFLIDHLAKPRPKLKTYRYDMPGDKEISQSQFLIIDIETRKITEIDIDRWPDQYVDVLYTDKKAEKIYFERVNRAFNEKEICVIDAKTGKVKVLIHEVDKPFLDFKMASVSFLNDGQDILFRSNRTGWGHYYLYDGEGNLKNTVTAGDWTAGPIAEIDTVGRTIYFYALGKDKHIDPYYYTLCKADLDKPDRVVQLTFDNATHMVDWSKTFNYFVDTYQRVDMEPHFVVRNKKGKIIIDLGKADISRVKEMGWKAPERFKVKAADGITDLYGVMWKPFDFDSTKHYPIISSVYPGPFYEYVPTQFAVIHDRNTQLAQLGFIVIAVGHRGGTPMRGKYYNTYGAGNLRDYPLADDKYAIEQLADRYPFIDATKVGIYGHSGGGFMSTAAICTYPDFYKAAVAAAGNHDNRIYNKWFTETHNGVTEEKKAIKDSVNGDREEHIFKFQVRTNQELAKNYKGGLLLVTGDMDDNVHPAHTLRMADALIKAGKNFDMIVLPGQDHGFSGDAELFYERKLWFHFAKYLLKDTSGDYFSGIEEYKN</sequence>
<dbReference type="InterPro" id="IPR002469">
    <property type="entry name" value="Peptidase_S9B_N"/>
</dbReference>
<protein>
    <submittedName>
        <fullName evidence="4">Peptidase S9</fullName>
    </submittedName>
</protein>
<evidence type="ECO:0000259" key="2">
    <source>
        <dbReference type="Pfam" id="PF00326"/>
    </source>
</evidence>
<comment type="caution">
    <text evidence="4">The sequence shown here is derived from an EMBL/GenBank/DDBJ whole genome shotgun (WGS) entry which is preliminary data.</text>
</comment>
<dbReference type="Gene3D" id="3.40.50.1820">
    <property type="entry name" value="alpha/beta hydrolase"/>
    <property type="match status" value="1"/>
</dbReference>
<name>A0A0C3R245_9PORP</name>
<evidence type="ECO:0000256" key="1">
    <source>
        <dbReference type="SAM" id="SignalP"/>
    </source>
</evidence>
<reference evidence="4 7" key="1">
    <citation type="submission" date="2014-07" db="EMBL/GenBank/DDBJ databases">
        <title>Porphyromonadaceae bacterium OUH 308042 = ATCC BAA-2681 = DSM 28342 draft genome.</title>
        <authorList>
            <person name="Sydenham T.V."/>
            <person name="Hasman H."/>
            <person name="Justensen U.S."/>
        </authorList>
    </citation>
    <scope>NUCLEOTIDE SEQUENCE [LARGE SCALE GENOMIC DNA]</scope>
    <source>
        <strain evidence="4 7">OUH 308042</strain>
    </source>
</reference>
<organism evidence="4 7">
    <name type="scientific">Sanguibacteroides justesenii</name>
    <dbReference type="NCBI Taxonomy" id="1547597"/>
    <lineage>
        <taxon>Bacteria</taxon>
        <taxon>Pseudomonadati</taxon>
        <taxon>Bacteroidota</taxon>
        <taxon>Bacteroidia</taxon>
        <taxon>Bacteroidales</taxon>
        <taxon>Porphyromonadaceae</taxon>
        <taxon>Sanguibacteroides</taxon>
    </lineage>
</organism>
<dbReference type="InterPro" id="IPR001375">
    <property type="entry name" value="Peptidase_S9_cat"/>
</dbReference>
<dbReference type="Proteomes" id="UP000031980">
    <property type="component" value="Unassembled WGS sequence"/>
</dbReference>
<evidence type="ECO:0000313" key="6">
    <source>
        <dbReference type="Proteomes" id="UP000031937"/>
    </source>
</evidence>
<evidence type="ECO:0000313" key="7">
    <source>
        <dbReference type="Proteomes" id="UP000031980"/>
    </source>
</evidence>
<evidence type="ECO:0000259" key="3">
    <source>
        <dbReference type="Pfam" id="PF00930"/>
    </source>
</evidence>
<gene>
    <name evidence="4" type="ORF">BA92_13695</name>
    <name evidence="5" type="ORF">IE90_05015</name>
</gene>
<evidence type="ECO:0000313" key="5">
    <source>
        <dbReference type="EMBL" id="KIO46163.1"/>
    </source>
</evidence>
<dbReference type="GO" id="GO:0008239">
    <property type="term" value="F:dipeptidyl-peptidase activity"/>
    <property type="evidence" value="ECO:0007669"/>
    <property type="project" value="TreeGrafter"/>
</dbReference>
<keyword evidence="7" id="KW-1185">Reference proteome</keyword>
<proteinExistence type="predicted"/>
<dbReference type="InterPro" id="IPR029058">
    <property type="entry name" value="AB_hydrolase_fold"/>
</dbReference>
<feature type="chain" id="PRO_5002177852" evidence="1">
    <location>
        <begin position="20"/>
        <end position="772"/>
    </location>
</feature>